<feature type="region of interest" description="Disordered" evidence="1">
    <location>
        <begin position="153"/>
        <end position="173"/>
    </location>
</feature>
<dbReference type="EMBL" id="PZQS01000004">
    <property type="protein sequence ID" value="PVD33054.1"/>
    <property type="molecule type" value="Genomic_DNA"/>
</dbReference>
<dbReference type="AlphaFoldDB" id="A0A2T7PI16"/>
<gene>
    <name evidence="2" type="ORF">C0Q70_08502</name>
</gene>
<feature type="compositionally biased region" description="Acidic residues" evidence="1">
    <location>
        <begin position="58"/>
        <end position="75"/>
    </location>
</feature>
<dbReference type="Proteomes" id="UP000245119">
    <property type="component" value="Linkage Group LG4"/>
</dbReference>
<feature type="region of interest" description="Disordered" evidence="1">
    <location>
        <begin position="54"/>
        <end position="89"/>
    </location>
</feature>
<evidence type="ECO:0000313" key="3">
    <source>
        <dbReference type="Proteomes" id="UP000245119"/>
    </source>
</evidence>
<sequence length="173" mass="19173">MEVNVFGNEIFASHTQSSGTAVPALISVSQEDKKMPEALLGRAQPILQSLTVEHEVSADDDEFGGSDDEVGDDESQQSSGKKAKSIRKSQPQATYFMLPYLNQRRMKEIRMYLAKLRLNPDKVDKPKKEYAGGIYSKLEAQWRAAQMALSTKQAASQFRAKPKPPVSVRGLQA</sequence>
<evidence type="ECO:0000313" key="2">
    <source>
        <dbReference type="EMBL" id="PVD33054.1"/>
    </source>
</evidence>
<evidence type="ECO:0000256" key="1">
    <source>
        <dbReference type="SAM" id="MobiDB-lite"/>
    </source>
</evidence>
<reference evidence="2 3" key="1">
    <citation type="submission" date="2018-04" db="EMBL/GenBank/DDBJ databases">
        <title>The genome of golden apple snail Pomacea canaliculata provides insight into stress tolerance and invasive adaptation.</title>
        <authorList>
            <person name="Liu C."/>
            <person name="Liu B."/>
            <person name="Ren Y."/>
            <person name="Zhang Y."/>
            <person name="Wang H."/>
            <person name="Li S."/>
            <person name="Jiang F."/>
            <person name="Yin L."/>
            <person name="Zhang G."/>
            <person name="Qian W."/>
            <person name="Fan W."/>
        </authorList>
    </citation>
    <scope>NUCLEOTIDE SEQUENCE [LARGE SCALE GENOMIC DNA]</scope>
    <source>
        <strain evidence="2">SZHN2017</strain>
        <tissue evidence="2">Muscle</tissue>
    </source>
</reference>
<name>A0A2T7PI16_POMCA</name>
<protein>
    <submittedName>
        <fullName evidence="2">Uncharacterized protein</fullName>
    </submittedName>
</protein>
<dbReference type="OrthoDB" id="550012at2759"/>
<organism evidence="2 3">
    <name type="scientific">Pomacea canaliculata</name>
    <name type="common">Golden apple snail</name>
    <dbReference type="NCBI Taxonomy" id="400727"/>
    <lineage>
        <taxon>Eukaryota</taxon>
        <taxon>Metazoa</taxon>
        <taxon>Spiralia</taxon>
        <taxon>Lophotrochozoa</taxon>
        <taxon>Mollusca</taxon>
        <taxon>Gastropoda</taxon>
        <taxon>Caenogastropoda</taxon>
        <taxon>Architaenioglossa</taxon>
        <taxon>Ampullarioidea</taxon>
        <taxon>Ampullariidae</taxon>
        <taxon>Pomacea</taxon>
    </lineage>
</organism>
<proteinExistence type="predicted"/>
<accession>A0A2T7PI16</accession>
<keyword evidence="3" id="KW-1185">Reference proteome</keyword>
<comment type="caution">
    <text evidence="2">The sequence shown here is derived from an EMBL/GenBank/DDBJ whole genome shotgun (WGS) entry which is preliminary data.</text>
</comment>